<dbReference type="InterPro" id="IPR047136">
    <property type="entry name" value="PurB_bact"/>
</dbReference>
<dbReference type="InterPro" id="IPR024083">
    <property type="entry name" value="Fumarase/histidase_N"/>
</dbReference>
<dbReference type="InterPro" id="IPR022761">
    <property type="entry name" value="Fumarate_lyase_N"/>
</dbReference>
<gene>
    <name evidence="11" type="ORF">METZ01_LOCUS62930</name>
</gene>
<keyword evidence="6" id="KW-0658">Purine biosynthesis</keyword>
<evidence type="ECO:0000256" key="2">
    <source>
        <dbReference type="ARBA" id="ARBA00004734"/>
    </source>
</evidence>
<evidence type="ECO:0000256" key="6">
    <source>
        <dbReference type="ARBA" id="ARBA00022755"/>
    </source>
</evidence>
<evidence type="ECO:0000256" key="8">
    <source>
        <dbReference type="ARBA" id="ARBA00030717"/>
    </source>
</evidence>
<dbReference type="EC" id="4.3.2.2" evidence="4"/>
<dbReference type="InterPro" id="IPR000362">
    <property type="entry name" value="Fumarate_lyase_fam"/>
</dbReference>
<dbReference type="NCBIfam" id="NF006764">
    <property type="entry name" value="PRK09285.1"/>
    <property type="match status" value="1"/>
</dbReference>
<dbReference type="GO" id="GO:0044208">
    <property type="term" value="P:'de novo' AMP biosynthetic process"/>
    <property type="evidence" value="ECO:0007669"/>
    <property type="project" value="UniProtKB-UniPathway"/>
</dbReference>
<dbReference type="InterPro" id="IPR013539">
    <property type="entry name" value="PurB_C"/>
</dbReference>
<dbReference type="AlphaFoldDB" id="A0A381T1J1"/>
<comment type="similarity">
    <text evidence="3">Belongs to the lyase 1 family. Adenylosuccinate lyase subfamily.</text>
</comment>
<dbReference type="UniPathway" id="UPA00075">
    <property type="reaction ID" value="UER00336"/>
</dbReference>
<evidence type="ECO:0000256" key="5">
    <source>
        <dbReference type="ARBA" id="ARBA00017058"/>
    </source>
</evidence>
<dbReference type="InterPro" id="IPR020557">
    <property type="entry name" value="Fumarate_lyase_CS"/>
</dbReference>
<dbReference type="Gene3D" id="1.20.200.10">
    <property type="entry name" value="Fumarase/aspartase (Central domain)"/>
    <property type="match status" value="1"/>
</dbReference>
<dbReference type="Gene3D" id="1.10.275.10">
    <property type="entry name" value="Fumarase/aspartase (N-terminal domain)"/>
    <property type="match status" value="1"/>
</dbReference>
<evidence type="ECO:0000313" key="11">
    <source>
        <dbReference type="EMBL" id="SVA10076.1"/>
    </source>
</evidence>
<dbReference type="PRINTS" id="PR00149">
    <property type="entry name" value="FUMRATELYASE"/>
</dbReference>
<sequence>MRYRLKVEIEYIIALSNESSIKELDPFLKKDLIKYRNIYNRFNTKDASDIKKHESITNHDVKAVEYFLREKLKKSLHPWIHFALTSEDVNNLAYSLIWQDGLKKVYLSLLKDVAKELHKLATKYKNTPILSLTHGQPATPTTFGKEIAVYFSRLERQINQITSHKLLGKFGGATGTWSAQSLVYPKTNWLQFSTKFVQTIGLEPNLITTQIEPHDSLVESYHQITRINSILTDFCRDMWYYISRSIVGQKTIKGEVGSSTMPHKTNPIQFENAEGNMGVSNALLIFLSTKLPISRMQRDLTDSTTLRNQGTALGHSYLSLKNILKGLTRININKEEAIKELNANWGVLAEAIQVILRKSGRHNAYEQLKTLTRGVNIDSKAIGKFIESLDINSDDKKLLLSITPESYTGLSSKLVDLI</sequence>
<keyword evidence="7" id="KW-0456">Lyase</keyword>
<dbReference type="PANTHER" id="PTHR43411:SF1">
    <property type="entry name" value="ADENYLOSUCCINATE LYASE"/>
    <property type="match status" value="1"/>
</dbReference>
<dbReference type="EMBL" id="UINC01003888">
    <property type="protein sequence ID" value="SVA10076.1"/>
    <property type="molecule type" value="Genomic_DNA"/>
</dbReference>
<comment type="pathway">
    <text evidence="1">Purine metabolism; IMP biosynthesis via de novo pathway; 5-amino-1-(5-phospho-D-ribosyl)imidazole-4-carboxamide from 5-amino-1-(5-phospho-D-ribosyl)imidazole-4-carboxylate: step 2/2.</text>
</comment>
<protein>
    <recommendedName>
        <fullName evidence="5">Adenylosuccinate lyase</fullName>
        <ecNumber evidence="4">4.3.2.2</ecNumber>
    </recommendedName>
    <alternativeName>
        <fullName evidence="8">Adenylosuccinase</fullName>
    </alternativeName>
</protein>
<dbReference type="SUPFAM" id="SSF48557">
    <property type="entry name" value="L-aspartase-like"/>
    <property type="match status" value="1"/>
</dbReference>
<dbReference type="InterPro" id="IPR008948">
    <property type="entry name" value="L-Aspartase-like"/>
</dbReference>
<proteinExistence type="inferred from homology"/>
<evidence type="ECO:0000256" key="7">
    <source>
        <dbReference type="ARBA" id="ARBA00023239"/>
    </source>
</evidence>
<comment type="pathway">
    <text evidence="2">Purine metabolism; AMP biosynthesis via de novo pathway; AMP from IMP: step 2/2.</text>
</comment>
<name>A0A381T1J1_9ZZZZ</name>
<evidence type="ECO:0000259" key="9">
    <source>
        <dbReference type="Pfam" id="PF00206"/>
    </source>
</evidence>
<dbReference type="Pfam" id="PF00206">
    <property type="entry name" value="Lyase_1"/>
    <property type="match status" value="1"/>
</dbReference>
<dbReference type="InterPro" id="IPR004769">
    <property type="entry name" value="Pur_lyase"/>
</dbReference>
<dbReference type="GO" id="GO:0004018">
    <property type="term" value="F:N6-(1,2-dicarboxyethyl)AMP AMP-lyase (fumarate-forming) activity"/>
    <property type="evidence" value="ECO:0007669"/>
    <property type="project" value="InterPro"/>
</dbReference>
<evidence type="ECO:0000256" key="4">
    <source>
        <dbReference type="ARBA" id="ARBA00012339"/>
    </source>
</evidence>
<dbReference type="NCBIfam" id="TIGR00928">
    <property type="entry name" value="purB"/>
    <property type="match status" value="1"/>
</dbReference>
<dbReference type="GO" id="GO:0006189">
    <property type="term" value="P:'de novo' IMP biosynthetic process"/>
    <property type="evidence" value="ECO:0007669"/>
    <property type="project" value="UniProtKB-UniPathway"/>
</dbReference>
<dbReference type="UniPathway" id="UPA00074">
    <property type="reaction ID" value="UER00132"/>
</dbReference>
<dbReference type="PROSITE" id="PS00163">
    <property type="entry name" value="FUMARATE_LYASES"/>
    <property type="match status" value="1"/>
</dbReference>
<evidence type="ECO:0000259" key="10">
    <source>
        <dbReference type="Pfam" id="PF08328"/>
    </source>
</evidence>
<dbReference type="Pfam" id="PF08328">
    <property type="entry name" value="ASL_C"/>
    <property type="match status" value="1"/>
</dbReference>
<feature type="domain" description="Adenylosuccinate lyase PurB C-terminal" evidence="10">
    <location>
        <begin position="294"/>
        <end position="408"/>
    </location>
</feature>
<organism evidence="11">
    <name type="scientific">marine metagenome</name>
    <dbReference type="NCBI Taxonomy" id="408172"/>
    <lineage>
        <taxon>unclassified sequences</taxon>
        <taxon>metagenomes</taxon>
        <taxon>ecological metagenomes</taxon>
    </lineage>
</organism>
<reference evidence="11" key="1">
    <citation type="submission" date="2018-05" db="EMBL/GenBank/DDBJ databases">
        <authorList>
            <person name="Lanie J.A."/>
            <person name="Ng W.-L."/>
            <person name="Kazmierczak K.M."/>
            <person name="Andrzejewski T.M."/>
            <person name="Davidsen T.M."/>
            <person name="Wayne K.J."/>
            <person name="Tettelin H."/>
            <person name="Glass J.I."/>
            <person name="Rusch D."/>
            <person name="Podicherti R."/>
            <person name="Tsui H.-C.T."/>
            <person name="Winkler M.E."/>
        </authorList>
    </citation>
    <scope>NUCLEOTIDE SEQUENCE</scope>
</reference>
<dbReference type="Gene3D" id="1.10.40.30">
    <property type="entry name" value="Fumarase/aspartase (C-terminal domain)"/>
    <property type="match status" value="1"/>
</dbReference>
<feature type="domain" description="Fumarate lyase N-terminal" evidence="9">
    <location>
        <begin position="11"/>
        <end position="275"/>
    </location>
</feature>
<evidence type="ECO:0000256" key="1">
    <source>
        <dbReference type="ARBA" id="ARBA00004706"/>
    </source>
</evidence>
<accession>A0A381T1J1</accession>
<evidence type="ECO:0000256" key="3">
    <source>
        <dbReference type="ARBA" id="ARBA00008273"/>
    </source>
</evidence>
<dbReference type="PANTHER" id="PTHR43411">
    <property type="entry name" value="ADENYLOSUCCINATE LYASE"/>
    <property type="match status" value="1"/>
</dbReference>